<dbReference type="PANTHER" id="PTHR23176:SF103">
    <property type="entry name" value="RHO GTPASE-ACTIVATING PROTEIN 9"/>
    <property type="match status" value="1"/>
</dbReference>
<dbReference type="Proteomes" id="UP000314294">
    <property type="component" value="Unassembled WGS sequence"/>
</dbReference>
<evidence type="ECO:0000313" key="5">
    <source>
        <dbReference type="Proteomes" id="UP000314294"/>
    </source>
</evidence>
<keyword evidence="5" id="KW-1185">Reference proteome</keyword>
<dbReference type="InterPro" id="IPR001849">
    <property type="entry name" value="PH_domain"/>
</dbReference>
<protein>
    <submittedName>
        <fullName evidence="4">Rho GTPase-activating protein 15</fullName>
    </submittedName>
</protein>
<accession>A0A4Z2IXK3</accession>
<keyword evidence="1" id="KW-0343">GTPase activation</keyword>
<sequence>MSAYVLSPDFLFGTHHRSTGSGWQRKQSMQRAASSDTISTMAFSNAAAQSHNSAALRDVKQQLGHSHSMILPENGKLVQPCRDYSCDVTNIVVEPPSPDSSPDSDGCTPELEKAGLLNKTKIAEGGRKLRKNWSPSWVVLVGNSLVFFKDPKSQTPSSWKPGNSRPESSVDLRGAQLHWANELSSKKNVFKLRTVTGNEFLLQSETDSLIKEWYSTIQSVIDRLDRENPLDNVLLYSLRRAGSVEMLEHSGDEEDRRTARFLHPSILSSILSSIQPTYIFTRPPWQIIPPSVLSHLRRRPALPLFILTTIPSHLLSGPALTSSSSSSSFSSTFPPSAVPRSSSNLENTEKKRVKTRLKKLILRRPPLQALQEKGIIKGQ</sequence>
<dbReference type="InterPro" id="IPR001605">
    <property type="entry name" value="PH_dom-spectrin-type"/>
</dbReference>
<dbReference type="GO" id="GO:0005737">
    <property type="term" value="C:cytoplasm"/>
    <property type="evidence" value="ECO:0007669"/>
    <property type="project" value="TreeGrafter"/>
</dbReference>
<dbReference type="FunFam" id="2.30.29.30:FF:000182">
    <property type="entry name" value="Rho GTPase activating protein 9"/>
    <property type="match status" value="1"/>
</dbReference>
<dbReference type="Gene3D" id="2.30.29.30">
    <property type="entry name" value="Pleckstrin-homology domain (PH domain)/Phosphotyrosine-binding domain (PTB)"/>
    <property type="match status" value="1"/>
</dbReference>
<comment type="caution">
    <text evidence="4">The sequence shown here is derived from an EMBL/GenBank/DDBJ whole genome shotgun (WGS) entry which is preliminary data.</text>
</comment>
<dbReference type="EMBL" id="SRLO01000041">
    <property type="protein sequence ID" value="TNN82228.1"/>
    <property type="molecule type" value="Genomic_DNA"/>
</dbReference>
<dbReference type="AlphaFoldDB" id="A0A4Z2IXK3"/>
<dbReference type="PRINTS" id="PR00683">
    <property type="entry name" value="SPECTRINPH"/>
</dbReference>
<reference evidence="4 5" key="1">
    <citation type="submission" date="2019-03" db="EMBL/GenBank/DDBJ databases">
        <title>First draft genome of Liparis tanakae, snailfish: a comprehensive survey of snailfish specific genes.</title>
        <authorList>
            <person name="Kim W."/>
            <person name="Song I."/>
            <person name="Jeong J.-H."/>
            <person name="Kim D."/>
            <person name="Kim S."/>
            <person name="Ryu S."/>
            <person name="Song J.Y."/>
            <person name="Lee S.K."/>
        </authorList>
    </citation>
    <scope>NUCLEOTIDE SEQUENCE [LARGE SCALE GENOMIC DNA]</scope>
    <source>
        <tissue evidence="4">Muscle</tissue>
    </source>
</reference>
<dbReference type="OrthoDB" id="79452at2759"/>
<gene>
    <name evidence="4" type="primary">ARHGAP15_0</name>
    <name evidence="4" type="ORF">EYF80_007596</name>
</gene>
<organism evidence="4 5">
    <name type="scientific">Liparis tanakae</name>
    <name type="common">Tanaka's snailfish</name>
    <dbReference type="NCBI Taxonomy" id="230148"/>
    <lineage>
        <taxon>Eukaryota</taxon>
        <taxon>Metazoa</taxon>
        <taxon>Chordata</taxon>
        <taxon>Craniata</taxon>
        <taxon>Vertebrata</taxon>
        <taxon>Euteleostomi</taxon>
        <taxon>Actinopterygii</taxon>
        <taxon>Neopterygii</taxon>
        <taxon>Teleostei</taxon>
        <taxon>Neoteleostei</taxon>
        <taxon>Acanthomorphata</taxon>
        <taxon>Eupercaria</taxon>
        <taxon>Perciformes</taxon>
        <taxon>Cottioidei</taxon>
        <taxon>Cottales</taxon>
        <taxon>Liparidae</taxon>
        <taxon>Liparis</taxon>
    </lineage>
</organism>
<feature type="region of interest" description="Disordered" evidence="2">
    <location>
        <begin position="331"/>
        <end position="352"/>
    </location>
</feature>
<name>A0A4Z2IXK3_9TELE</name>
<feature type="domain" description="PH" evidence="3">
    <location>
        <begin position="110"/>
        <end position="222"/>
    </location>
</feature>
<dbReference type="PANTHER" id="PTHR23176">
    <property type="entry name" value="RHO/RAC/CDC GTPASE-ACTIVATING PROTEIN"/>
    <property type="match status" value="1"/>
</dbReference>
<dbReference type="InterPro" id="IPR050729">
    <property type="entry name" value="Rho-GAP"/>
</dbReference>
<evidence type="ECO:0000313" key="4">
    <source>
        <dbReference type="EMBL" id="TNN82228.1"/>
    </source>
</evidence>
<dbReference type="GO" id="GO:0005543">
    <property type="term" value="F:phospholipid binding"/>
    <property type="evidence" value="ECO:0007669"/>
    <property type="project" value="InterPro"/>
</dbReference>
<dbReference type="PROSITE" id="PS50003">
    <property type="entry name" value="PH_DOMAIN"/>
    <property type="match status" value="1"/>
</dbReference>
<dbReference type="CDD" id="cd13233">
    <property type="entry name" value="PH_ARHGAP9-like"/>
    <property type="match status" value="1"/>
</dbReference>
<dbReference type="InterPro" id="IPR011993">
    <property type="entry name" value="PH-like_dom_sf"/>
</dbReference>
<proteinExistence type="predicted"/>
<dbReference type="SMART" id="SM00233">
    <property type="entry name" value="PH"/>
    <property type="match status" value="1"/>
</dbReference>
<dbReference type="SUPFAM" id="SSF50729">
    <property type="entry name" value="PH domain-like"/>
    <property type="match status" value="1"/>
</dbReference>
<evidence type="ECO:0000256" key="2">
    <source>
        <dbReference type="SAM" id="MobiDB-lite"/>
    </source>
</evidence>
<evidence type="ECO:0000259" key="3">
    <source>
        <dbReference type="PROSITE" id="PS50003"/>
    </source>
</evidence>
<dbReference type="GO" id="GO:0005096">
    <property type="term" value="F:GTPase activator activity"/>
    <property type="evidence" value="ECO:0007669"/>
    <property type="project" value="UniProtKB-KW"/>
</dbReference>
<dbReference type="Pfam" id="PF00169">
    <property type="entry name" value="PH"/>
    <property type="match status" value="1"/>
</dbReference>
<evidence type="ECO:0000256" key="1">
    <source>
        <dbReference type="ARBA" id="ARBA00022468"/>
    </source>
</evidence>